<gene>
    <name evidence="3" type="ORF">BJ980_003603</name>
</gene>
<dbReference type="Pfam" id="PF13845">
    <property type="entry name" value="Septum_form"/>
    <property type="match status" value="1"/>
</dbReference>
<protein>
    <recommendedName>
        <fullName evidence="2">Septum formation-related domain-containing protein</fullName>
    </recommendedName>
</protein>
<reference evidence="3 4" key="1">
    <citation type="submission" date="2020-07" db="EMBL/GenBank/DDBJ databases">
        <title>Sequencing the genomes of 1000 actinobacteria strains.</title>
        <authorList>
            <person name="Klenk H.-P."/>
        </authorList>
    </citation>
    <scope>NUCLEOTIDE SEQUENCE [LARGE SCALE GENOMIC DNA]</scope>
    <source>
        <strain evidence="3 4">DSM 23819</strain>
    </source>
</reference>
<dbReference type="RefSeq" id="WP_179503584.1">
    <property type="nucleotide sequence ID" value="NZ_JACCAA010000001.1"/>
</dbReference>
<name>A0A7Y9S772_9ACTN</name>
<dbReference type="Proteomes" id="UP000540656">
    <property type="component" value="Unassembled WGS sequence"/>
</dbReference>
<keyword evidence="4" id="KW-1185">Reference proteome</keyword>
<feature type="domain" description="Septum formation-related" evidence="2">
    <location>
        <begin position="63"/>
        <end position="284"/>
    </location>
</feature>
<dbReference type="AlphaFoldDB" id="A0A7Y9S772"/>
<feature type="region of interest" description="Disordered" evidence="1">
    <location>
        <begin position="34"/>
        <end position="62"/>
    </location>
</feature>
<proteinExistence type="predicted"/>
<feature type="region of interest" description="Disordered" evidence="1">
    <location>
        <begin position="231"/>
        <end position="250"/>
    </location>
</feature>
<organism evidence="3 4">
    <name type="scientific">Nocardioides daedukensis</name>
    <dbReference type="NCBI Taxonomy" id="634462"/>
    <lineage>
        <taxon>Bacteria</taxon>
        <taxon>Bacillati</taxon>
        <taxon>Actinomycetota</taxon>
        <taxon>Actinomycetes</taxon>
        <taxon>Propionibacteriales</taxon>
        <taxon>Nocardioidaceae</taxon>
        <taxon>Nocardioides</taxon>
    </lineage>
</organism>
<comment type="caution">
    <text evidence="3">The sequence shown here is derived from an EMBL/GenBank/DDBJ whole genome shotgun (WGS) entry which is preliminary data.</text>
</comment>
<evidence type="ECO:0000259" key="2">
    <source>
        <dbReference type="Pfam" id="PF13845"/>
    </source>
</evidence>
<dbReference type="EMBL" id="JACCAA010000001">
    <property type="protein sequence ID" value="NYG60680.1"/>
    <property type="molecule type" value="Genomic_DNA"/>
</dbReference>
<dbReference type="PROSITE" id="PS51257">
    <property type="entry name" value="PROKAR_LIPOPROTEIN"/>
    <property type="match status" value="1"/>
</dbReference>
<sequence length="288" mass="30628">MISGRLLPRSGPRQARTAIVSVFVLGALLAGCTGGSTESEKPEPTPTATAKPTPAVAPDPPRAGRCYDLTYAEGLAPTVDASSVPCATSHTSQTFRVAELESVLDGHLVAVDSERARAQAAQACPQALPAYLGASPATLRLSMIRAVWFGPTVAESDAGHNWYRCDAVVLAGKEKLQPTKQSLRGVLATQAGRSRYGLCSTGKPGSSSFSRVVCSAKHSWRAIGTRTVKSTKSDAWPGERAARAGESSCKSSARARAEDKLKFSWGYEWPTKEQWEQGIQHGTCWIPD</sequence>
<evidence type="ECO:0000256" key="1">
    <source>
        <dbReference type="SAM" id="MobiDB-lite"/>
    </source>
</evidence>
<dbReference type="InterPro" id="IPR026004">
    <property type="entry name" value="Septum_form"/>
</dbReference>
<evidence type="ECO:0000313" key="4">
    <source>
        <dbReference type="Proteomes" id="UP000540656"/>
    </source>
</evidence>
<evidence type="ECO:0000313" key="3">
    <source>
        <dbReference type="EMBL" id="NYG60680.1"/>
    </source>
</evidence>
<accession>A0A7Y9S772</accession>